<reference evidence="3 4" key="1">
    <citation type="journal article" date="2022" name="Syst. Appl. Microbiol.">
        <title>Rhodopirellula aestuarii sp. nov., a novel member of the genus Rhodopirellula isolated from brackish sediments collected in the Tagus River estuary, Portugal.</title>
        <authorList>
            <person name="Vitorino I.R."/>
            <person name="Klimek D."/>
            <person name="Calusinska M."/>
            <person name="Lobo-da-Cunha A."/>
            <person name="Vasconcelos V."/>
            <person name="Lage O.M."/>
        </authorList>
    </citation>
    <scope>NUCLEOTIDE SEQUENCE [LARGE SCALE GENOMIC DNA]</scope>
    <source>
        <strain evidence="3 4">ICT_H3.1</strain>
    </source>
</reference>
<protein>
    <submittedName>
        <fullName evidence="3">Uncharacterized protein</fullName>
    </submittedName>
</protein>
<accession>A0ABT0U6E6</accession>
<name>A0ABT0U6E6_9BACT</name>
<gene>
    <name evidence="3" type="ORF">NB063_15265</name>
</gene>
<keyword evidence="4" id="KW-1185">Reference proteome</keyword>
<evidence type="ECO:0000256" key="1">
    <source>
        <dbReference type="SAM" id="MobiDB-lite"/>
    </source>
</evidence>
<evidence type="ECO:0000313" key="4">
    <source>
        <dbReference type="Proteomes" id="UP001202961"/>
    </source>
</evidence>
<keyword evidence="2" id="KW-0732">Signal</keyword>
<dbReference type="RefSeq" id="WP_250929591.1">
    <property type="nucleotide sequence ID" value="NZ_JAMQBK010000039.1"/>
</dbReference>
<feature type="chain" id="PRO_5047135613" evidence="2">
    <location>
        <begin position="24"/>
        <end position="265"/>
    </location>
</feature>
<dbReference type="EMBL" id="JAMQBK010000039">
    <property type="protein sequence ID" value="MCM2371963.1"/>
    <property type="molecule type" value="Genomic_DNA"/>
</dbReference>
<evidence type="ECO:0000256" key="2">
    <source>
        <dbReference type="SAM" id="SignalP"/>
    </source>
</evidence>
<organism evidence="3 4">
    <name type="scientific">Aporhodopirellula aestuarii</name>
    <dbReference type="NCBI Taxonomy" id="2950107"/>
    <lineage>
        <taxon>Bacteria</taxon>
        <taxon>Pseudomonadati</taxon>
        <taxon>Planctomycetota</taxon>
        <taxon>Planctomycetia</taxon>
        <taxon>Pirellulales</taxon>
        <taxon>Pirellulaceae</taxon>
        <taxon>Aporhodopirellula</taxon>
    </lineage>
</organism>
<dbReference type="Proteomes" id="UP001202961">
    <property type="component" value="Unassembled WGS sequence"/>
</dbReference>
<evidence type="ECO:0000313" key="3">
    <source>
        <dbReference type="EMBL" id="MCM2371963.1"/>
    </source>
</evidence>
<comment type="caution">
    <text evidence="3">The sequence shown here is derived from an EMBL/GenBank/DDBJ whole genome shotgun (WGS) entry which is preliminary data.</text>
</comment>
<proteinExistence type="predicted"/>
<feature type="signal peptide" evidence="2">
    <location>
        <begin position="1"/>
        <end position="23"/>
    </location>
</feature>
<sequence>MRNDLIFPLIGVLMFAAAQPANSQDSPPAMNAREATWVLAGKIGLAASASIHDADPQAISNLMSESQQLAKSLDIELPALPTKNTDRAAYGASVLHYLLKDLAPATRALGKKHGEPAAALMELGLKSYILTTMYSPGDSLGLTIAGVIESRAQRAQLPGDVDDALIAAIRNQASYDVVKTELLTMHRNVRSLLHDLPPTKKTQSADGTASTTQRINNVLDAAGLSSPGRRTMQDFMKPKPISYEDNSGFLKPQMPKFMQPKSETE</sequence>
<feature type="region of interest" description="Disordered" evidence="1">
    <location>
        <begin position="238"/>
        <end position="265"/>
    </location>
</feature>